<organism evidence="1 2">
    <name type="scientific">Fructobacillus durionis</name>
    <dbReference type="NCBI Taxonomy" id="283737"/>
    <lineage>
        <taxon>Bacteria</taxon>
        <taxon>Bacillati</taxon>
        <taxon>Bacillota</taxon>
        <taxon>Bacilli</taxon>
        <taxon>Lactobacillales</taxon>
        <taxon>Lactobacillaceae</taxon>
        <taxon>Fructobacillus</taxon>
    </lineage>
</organism>
<reference evidence="1 2" key="1">
    <citation type="submission" date="2016-10" db="EMBL/GenBank/DDBJ databases">
        <authorList>
            <person name="de Groot N.N."/>
        </authorList>
    </citation>
    <scope>NUCLEOTIDE SEQUENCE [LARGE SCALE GENOMIC DNA]</scope>
    <source>
        <strain evidence="1 2">DSM 19113</strain>
    </source>
</reference>
<dbReference type="Pfam" id="PF05014">
    <property type="entry name" value="Nuc_deoxyrib_tr"/>
    <property type="match status" value="1"/>
</dbReference>
<keyword evidence="1" id="KW-0808">Transferase</keyword>
<dbReference type="Gene3D" id="3.40.50.450">
    <property type="match status" value="1"/>
</dbReference>
<dbReference type="AlphaFoldDB" id="A0A1I1EDA4"/>
<dbReference type="SUPFAM" id="SSF52309">
    <property type="entry name" value="N-(deoxy)ribosyltransferase-like"/>
    <property type="match status" value="1"/>
</dbReference>
<keyword evidence="2" id="KW-1185">Reference proteome</keyword>
<dbReference type="InterPro" id="IPR007710">
    <property type="entry name" value="Nucleoside_deoxyribTrfase"/>
</dbReference>
<dbReference type="Proteomes" id="UP000199376">
    <property type="component" value="Unassembled WGS sequence"/>
</dbReference>
<name>A0A1I1EDA4_9LACO</name>
<dbReference type="GO" id="GO:0016740">
    <property type="term" value="F:transferase activity"/>
    <property type="evidence" value="ECO:0007669"/>
    <property type="project" value="UniProtKB-KW"/>
</dbReference>
<dbReference type="PANTHER" id="PTHR15364:SF0">
    <property type="entry name" value="2'-DEOXYNUCLEOSIDE 5'-PHOSPHATE N-HYDROLASE 1"/>
    <property type="match status" value="1"/>
</dbReference>
<dbReference type="EMBL" id="FOLI01000001">
    <property type="protein sequence ID" value="SFB84756.1"/>
    <property type="molecule type" value="Genomic_DNA"/>
</dbReference>
<gene>
    <name evidence="1" type="ORF">SAMN05660453_0416</name>
</gene>
<dbReference type="GO" id="GO:0009159">
    <property type="term" value="P:deoxyribonucleoside monophosphate catabolic process"/>
    <property type="evidence" value="ECO:0007669"/>
    <property type="project" value="TreeGrafter"/>
</dbReference>
<sequence>MAKRVYLAGPFFSETQVAQVERLEKVLAAHPQIGDVFSPRKHQHEEYELFSPEWQKVTYASDVQAINDCDLIVALSDFDGADADSGTAWELGYAFAKKIPVVIVKEDEVTLNLMLAQSLTAYLHTVEDVADYDFEKMPKIPYDGAVV</sequence>
<accession>A0A1I1EDA4</accession>
<dbReference type="GO" id="GO:0070694">
    <property type="term" value="F:5-hydroxymethyl-dUMP N-hydrolase activity"/>
    <property type="evidence" value="ECO:0007669"/>
    <property type="project" value="TreeGrafter"/>
</dbReference>
<dbReference type="STRING" id="283737.SAMN05660453_0416"/>
<evidence type="ECO:0000313" key="1">
    <source>
        <dbReference type="EMBL" id="SFB84756.1"/>
    </source>
</evidence>
<protein>
    <submittedName>
        <fullName evidence="1">Purine deoxyribosyltransferase</fullName>
    </submittedName>
</protein>
<proteinExistence type="predicted"/>
<dbReference type="OrthoDB" id="397706at2"/>
<dbReference type="InterPro" id="IPR051239">
    <property type="entry name" value="2'-dNMP_N-hydrolase"/>
</dbReference>
<evidence type="ECO:0000313" key="2">
    <source>
        <dbReference type="Proteomes" id="UP000199376"/>
    </source>
</evidence>
<dbReference type="RefSeq" id="WP_091501527.1">
    <property type="nucleotide sequence ID" value="NZ_FOLI01000001.1"/>
</dbReference>
<dbReference type="PANTHER" id="PTHR15364">
    <property type="entry name" value="2'-DEOXYNUCLEOSIDE 5'-PHOSPHATE N-HYDROLASE 1"/>
    <property type="match status" value="1"/>
</dbReference>